<dbReference type="KEGG" id="salj:SMD11_5778"/>
<dbReference type="Proteomes" id="UP000195755">
    <property type="component" value="Chromosome"/>
</dbReference>
<gene>
    <name evidence="2" type="ORF">SMD11_5778</name>
</gene>
<name>A0A1Z2LAN3_9ACTN</name>
<feature type="region of interest" description="Disordered" evidence="1">
    <location>
        <begin position="1240"/>
        <end position="1285"/>
    </location>
</feature>
<feature type="compositionally biased region" description="Low complexity" evidence="1">
    <location>
        <begin position="1275"/>
        <end position="1285"/>
    </location>
</feature>
<protein>
    <submittedName>
        <fullName evidence="2">Uncharacterized protein</fullName>
    </submittedName>
</protein>
<dbReference type="OrthoDB" id="6091628at2"/>
<dbReference type="EMBL" id="CP021744">
    <property type="protein sequence ID" value="ARZ71354.1"/>
    <property type="molecule type" value="Genomic_DNA"/>
</dbReference>
<organism evidence="2 3">
    <name type="scientific">Streptomyces albireticuli</name>
    <dbReference type="NCBI Taxonomy" id="1940"/>
    <lineage>
        <taxon>Bacteria</taxon>
        <taxon>Bacillati</taxon>
        <taxon>Actinomycetota</taxon>
        <taxon>Actinomycetes</taxon>
        <taxon>Kitasatosporales</taxon>
        <taxon>Streptomycetaceae</taxon>
        <taxon>Streptomyces</taxon>
    </lineage>
</organism>
<evidence type="ECO:0000256" key="1">
    <source>
        <dbReference type="SAM" id="MobiDB-lite"/>
    </source>
</evidence>
<evidence type="ECO:0000313" key="2">
    <source>
        <dbReference type="EMBL" id="ARZ71354.1"/>
    </source>
</evidence>
<proteinExistence type="predicted"/>
<evidence type="ECO:0000313" key="3">
    <source>
        <dbReference type="Proteomes" id="UP000195755"/>
    </source>
</evidence>
<dbReference type="RefSeq" id="WP_087929168.1">
    <property type="nucleotide sequence ID" value="NZ_CP021744.1"/>
</dbReference>
<accession>A0A1Z2LAN3</accession>
<sequence>MTDTPEAAAAQQPLVVPMQIEALTVNERVRLAEVFQRWQANYALTRLNLSPEPPAFSNTDTAFNSDPDREGVYLHWQLPEALTHGTDTDGDGVPVFPLVPNRWLVVRQAVATGSGERTDTGWIVESDHLDAALGTSPYMDRDGRLTRIGRRVDLASGEWSEPGTPGGLFLTAVGPGLPTFAAYQPYNTDVFSVHDRTDDLDPEAAWQLNYLVAGWYGDPAEDPLAGDLAARMAALRWTAGGTAPDAARTVCHGTVLDVAWQRRGSPMPASDRPDYVTIGVGNNTEHATKAIEEHAGRRAGAPPELAALLSAAHSGVLDLLDEPDGQFRAERALHASWFTPTHAGYTWVLEDVPPEAPARGARRRTRTARTAYAEALAGLNKAQAAHDAAVQDLIAAQRRLYDLWWAANLPKVPEAPGEPAGAYRERLDALVRTATEEARARRDTVATLRAAIPWAASPGDLDDAIRAYQDTHGLPVGEVVLKRDVLPGFQLPNDPVVVIRGTKDRPLPPDPEQPATTDLYTVPEGTYGEEEEDEDPPLACRWPAALVTGVRVAGTTVTASQADTPAPPHLPAPDGLAGVLAALLRELLHLAPSNARALARAAGHQGDVTALAEAMRAPEENAVGTPGAYTAAWRQPWSPLFFEWKVDYFPIEWQGDPGDGGAGRANWSFDGSSYRWLGTGAHPVPVSLRGRQFLTPTPGKTMAAALRQYARTHPGPAAGALRALARQADDAGLFAQPLVGFTEQLTARGHTPASLNPHSRLSPDLRTALTEAAARTLPPDPGARPRPFTGWNASLYQQLRAGQFAFERLAVIDRFGHTLPAIFPDPRALLFAAGNEPGDVIGVGVPARRFAPELPAELTPSLRNPAAPAQGHHTINPPTWYRFTQLTPRLLQPARAGFTLLDALDDLNPLTTSSDPDTTAVAAWLVPGYLDRALYAYAPDGAPLGELRTTLPPDGVTRATWHPLPHSRYRTIGELRDPYPHLHDFLVALTAADRGPAALRALLTVIDRTLSTTAPVGDAPPPHTPSVLLGRPLALLRVRLGIDLDGPPYTDPSWRNLREGTPPGYPSYRWPVRLGERNELADGLVGYFHGDHRATDYRLLHTVLDTPELPGEARDYFAPIGTGASLTLPARPPGSDPENRDAAFLTLLADPRGTVHATTDILPTAEVRLPARLVEPPLAELPVSFRLGPLPTTPYVPEPDPAGNGGRTVHPPALLLPRPSDRHGTWTWVESATGDQWTEAGTHATDGEAHHPHPVPALRTGRLTLRPTPADETAETAAETQGDRR</sequence>
<reference evidence="2 3" key="1">
    <citation type="submission" date="2017-06" db="EMBL/GenBank/DDBJ databases">
        <title>Streptomyces albireticuli Genome sequencing and assembly.</title>
        <authorList>
            <person name="Wang Y."/>
            <person name="Du B."/>
            <person name="Ding Y."/>
            <person name="Liu H."/>
            <person name="Hou Q."/>
            <person name="Liu K."/>
            <person name="Yao L."/>
            <person name="Wang C."/>
        </authorList>
    </citation>
    <scope>NUCLEOTIDE SEQUENCE [LARGE SCALE GENOMIC DNA]</scope>
    <source>
        <strain evidence="2 3">MDJK11</strain>
    </source>
</reference>